<gene>
    <name evidence="7 9" type="primary">pgl</name>
    <name evidence="9" type="ORF">HLB16_05320</name>
</gene>
<proteinExistence type="inferred from homology"/>
<comment type="caution">
    <text evidence="9">The sequence shown here is derived from an EMBL/GenBank/DDBJ whole genome shotgun (WGS) entry which is preliminary data.</text>
</comment>
<keyword evidence="7 9" id="KW-0378">Hydrolase</keyword>
<evidence type="ECO:0000259" key="8">
    <source>
        <dbReference type="Pfam" id="PF01182"/>
    </source>
</evidence>
<comment type="similarity">
    <text evidence="4 7">Belongs to the glucosamine/galactosamine-6-phosphate isomerase family. 6-phosphogluconolactonase subfamily.</text>
</comment>
<dbReference type="InterPro" id="IPR039104">
    <property type="entry name" value="6PGL"/>
</dbReference>
<dbReference type="InterPro" id="IPR037171">
    <property type="entry name" value="NagB/RpiA_transferase-like"/>
</dbReference>
<evidence type="ECO:0000256" key="4">
    <source>
        <dbReference type="ARBA" id="ARBA00010662"/>
    </source>
</evidence>
<dbReference type="GO" id="GO:0005975">
    <property type="term" value="P:carbohydrate metabolic process"/>
    <property type="evidence" value="ECO:0007669"/>
    <property type="project" value="UniProtKB-UniRule"/>
</dbReference>
<sequence>MRRFEYPSPLDQAEALAASVGHALDLAIQDRGHAVLAVSGGRSPVPMFERLRYRPVRWDAVTITLVDERAVPPGHEDSNARLVQEHLLRDAAAAASFVPLIADALEASEPARAVVRLNGALDAAFRQPDVAVLGMGEDGHTASLFADAPELGEALNGDTPCYVVTRPPSAPHARVTLNLAALLAAERVFLAFSGVAKAAVFERALQEPGPALPVGLVASRHRHGFDVFTA</sequence>
<comment type="catalytic activity">
    <reaction evidence="1 7">
        <text>6-phospho-D-glucono-1,5-lactone + H2O = 6-phospho-D-gluconate + H(+)</text>
        <dbReference type="Rhea" id="RHEA:12556"/>
        <dbReference type="ChEBI" id="CHEBI:15377"/>
        <dbReference type="ChEBI" id="CHEBI:15378"/>
        <dbReference type="ChEBI" id="CHEBI:57955"/>
        <dbReference type="ChEBI" id="CHEBI:58759"/>
        <dbReference type="EC" id="3.1.1.31"/>
    </reaction>
</comment>
<dbReference type="GO" id="GO:0017057">
    <property type="term" value="F:6-phosphogluconolactonase activity"/>
    <property type="evidence" value="ECO:0007669"/>
    <property type="project" value="UniProtKB-UniRule"/>
</dbReference>
<dbReference type="EMBL" id="JABEMD010000006">
    <property type="protein sequence ID" value="NNH10302.1"/>
    <property type="molecule type" value="Genomic_DNA"/>
</dbReference>
<dbReference type="UniPathway" id="UPA00115">
    <property type="reaction ID" value="UER00409"/>
</dbReference>
<evidence type="ECO:0000256" key="7">
    <source>
        <dbReference type="RuleBase" id="RU365095"/>
    </source>
</evidence>
<dbReference type="Pfam" id="PF01182">
    <property type="entry name" value="Glucosamine_iso"/>
    <property type="match status" value="1"/>
</dbReference>
<dbReference type="Gene3D" id="3.40.50.1360">
    <property type="match status" value="1"/>
</dbReference>
<dbReference type="NCBIfam" id="TIGR01198">
    <property type="entry name" value="pgl"/>
    <property type="match status" value="1"/>
</dbReference>
<evidence type="ECO:0000256" key="3">
    <source>
        <dbReference type="ARBA" id="ARBA00004961"/>
    </source>
</evidence>
<evidence type="ECO:0000256" key="1">
    <source>
        <dbReference type="ARBA" id="ARBA00000832"/>
    </source>
</evidence>
<dbReference type="SUPFAM" id="SSF100950">
    <property type="entry name" value="NagB/RpiA/CoA transferase-like"/>
    <property type="match status" value="1"/>
</dbReference>
<evidence type="ECO:0000256" key="5">
    <source>
        <dbReference type="ARBA" id="ARBA00013198"/>
    </source>
</evidence>
<comment type="function">
    <text evidence="2 7">Hydrolysis of 6-phosphogluconolactone to 6-phosphogluconate.</text>
</comment>
<dbReference type="InterPro" id="IPR005900">
    <property type="entry name" value="6-phosphogluconolactonase_DevB"/>
</dbReference>
<feature type="domain" description="Glucosamine/galactosamine-6-phosphate isomerase" evidence="8">
    <location>
        <begin position="12"/>
        <end position="221"/>
    </location>
</feature>
<dbReference type="GO" id="GO:0006098">
    <property type="term" value="P:pentose-phosphate shunt"/>
    <property type="evidence" value="ECO:0007669"/>
    <property type="project" value="UniProtKB-UniPathway"/>
</dbReference>
<dbReference type="PANTHER" id="PTHR11054:SF0">
    <property type="entry name" value="6-PHOSPHOGLUCONOLACTONASE"/>
    <property type="match status" value="1"/>
</dbReference>
<accession>A0A849B525</accession>
<evidence type="ECO:0000313" key="9">
    <source>
        <dbReference type="EMBL" id="NNH10302.1"/>
    </source>
</evidence>
<protein>
    <recommendedName>
        <fullName evidence="6 7">6-phosphogluconolactonase</fullName>
        <shortName evidence="7">6PGL</shortName>
        <ecNumber evidence="5 7">3.1.1.31</ecNumber>
    </recommendedName>
</protein>
<dbReference type="AlphaFoldDB" id="A0A849B525"/>
<dbReference type="InterPro" id="IPR006148">
    <property type="entry name" value="Glc/Gal-6P_isomerase"/>
</dbReference>
<name>A0A849B525_9BURK</name>
<organism evidence="9 10">
    <name type="scientific">Cupriavidus gilardii</name>
    <dbReference type="NCBI Taxonomy" id="82541"/>
    <lineage>
        <taxon>Bacteria</taxon>
        <taxon>Pseudomonadati</taxon>
        <taxon>Pseudomonadota</taxon>
        <taxon>Betaproteobacteria</taxon>
        <taxon>Burkholderiales</taxon>
        <taxon>Burkholderiaceae</taxon>
        <taxon>Cupriavidus</taxon>
    </lineage>
</organism>
<dbReference type="EC" id="3.1.1.31" evidence="5 7"/>
<dbReference type="CDD" id="cd01400">
    <property type="entry name" value="6PGL"/>
    <property type="match status" value="1"/>
</dbReference>
<evidence type="ECO:0000313" key="10">
    <source>
        <dbReference type="Proteomes" id="UP000542973"/>
    </source>
</evidence>
<evidence type="ECO:0000256" key="6">
    <source>
        <dbReference type="ARBA" id="ARBA00020337"/>
    </source>
</evidence>
<dbReference type="RefSeq" id="WP_053824497.1">
    <property type="nucleotide sequence ID" value="NZ_BAAAEB010000031.1"/>
</dbReference>
<dbReference type="Proteomes" id="UP000542973">
    <property type="component" value="Unassembled WGS sequence"/>
</dbReference>
<dbReference type="PANTHER" id="PTHR11054">
    <property type="entry name" value="6-PHOSPHOGLUCONOLACTONASE"/>
    <property type="match status" value="1"/>
</dbReference>
<comment type="pathway">
    <text evidence="3 7">Carbohydrate degradation; pentose phosphate pathway; D-ribulose 5-phosphate from D-glucose 6-phosphate (oxidative stage): step 2/3.</text>
</comment>
<reference evidence="9 10" key="1">
    <citation type="submission" date="2020-05" db="EMBL/GenBank/DDBJ databases">
        <title>MicrobeNet Type strains.</title>
        <authorList>
            <person name="Nicholson A.C."/>
        </authorList>
    </citation>
    <scope>NUCLEOTIDE SEQUENCE [LARGE SCALE GENOMIC DNA]</scope>
    <source>
        <strain evidence="9 10">ATCC 700815</strain>
    </source>
</reference>
<evidence type="ECO:0000256" key="2">
    <source>
        <dbReference type="ARBA" id="ARBA00002681"/>
    </source>
</evidence>